<dbReference type="EMBL" id="SMAR01000012">
    <property type="protein sequence ID" value="TCT39572.1"/>
    <property type="molecule type" value="Genomic_DNA"/>
</dbReference>
<dbReference type="Proteomes" id="UP000295097">
    <property type="component" value="Unassembled WGS sequence"/>
</dbReference>
<dbReference type="RefSeq" id="WP_132311033.1">
    <property type="nucleotide sequence ID" value="NZ_SMAR01000012.1"/>
</dbReference>
<evidence type="ECO:0000313" key="2">
    <source>
        <dbReference type="EMBL" id="TCT39572.1"/>
    </source>
</evidence>
<feature type="transmembrane region" description="Helical" evidence="1">
    <location>
        <begin position="6"/>
        <end position="26"/>
    </location>
</feature>
<protein>
    <submittedName>
        <fullName evidence="2">Uncharacterized protein</fullName>
    </submittedName>
</protein>
<keyword evidence="1" id="KW-1133">Transmembrane helix</keyword>
<accession>A0A4R3NU27</accession>
<keyword evidence="1" id="KW-0472">Membrane</keyword>
<organism evidence="2 3">
    <name type="scientific">Martelella mediterranea</name>
    <dbReference type="NCBI Taxonomy" id="293089"/>
    <lineage>
        <taxon>Bacteria</taxon>
        <taxon>Pseudomonadati</taxon>
        <taxon>Pseudomonadota</taxon>
        <taxon>Alphaproteobacteria</taxon>
        <taxon>Hyphomicrobiales</taxon>
        <taxon>Aurantimonadaceae</taxon>
        <taxon>Martelella</taxon>
    </lineage>
</organism>
<dbReference type="OrthoDB" id="7873822at2"/>
<gene>
    <name evidence="2" type="ORF">EDC90_101270</name>
</gene>
<sequence>MIPLISSLVTVCFAFACGIFLTLSYIEKPVWAVMRNPMTPNVSDETARTVHAALNRLIRLLPPTMMATMGTGTVLLAVQAWQRDFAWAPLTVLIVLVLCLGYMLSQLFGRIEAVKDYPSDGKIEIVREGLGKLAALHHIGLFSAALTVLLQVALVQA</sequence>
<dbReference type="AlphaFoldDB" id="A0A4R3NU27"/>
<evidence type="ECO:0000313" key="3">
    <source>
        <dbReference type="Proteomes" id="UP000295097"/>
    </source>
</evidence>
<keyword evidence="3" id="KW-1185">Reference proteome</keyword>
<feature type="transmembrane region" description="Helical" evidence="1">
    <location>
        <begin position="130"/>
        <end position="154"/>
    </location>
</feature>
<feature type="transmembrane region" description="Helical" evidence="1">
    <location>
        <begin position="60"/>
        <end position="81"/>
    </location>
</feature>
<name>A0A4R3NU27_9HYPH</name>
<comment type="caution">
    <text evidence="2">The sequence shown here is derived from an EMBL/GenBank/DDBJ whole genome shotgun (WGS) entry which is preliminary data.</text>
</comment>
<keyword evidence="1" id="KW-0812">Transmembrane</keyword>
<proteinExistence type="predicted"/>
<feature type="transmembrane region" description="Helical" evidence="1">
    <location>
        <begin position="87"/>
        <end position="109"/>
    </location>
</feature>
<evidence type="ECO:0000256" key="1">
    <source>
        <dbReference type="SAM" id="Phobius"/>
    </source>
</evidence>
<reference evidence="2 3" key="1">
    <citation type="submission" date="2019-03" db="EMBL/GenBank/DDBJ databases">
        <title>Freshwater and sediment microbial communities from various areas in North America, analyzing microbe dynamics in response to fracking.</title>
        <authorList>
            <person name="Lamendella R."/>
        </authorList>
    </citation>
    <scope>NUCLEOTIDE SEQUENCE [LARGE SCALE GENOMIC DNA]</scope>
    <source>
        <strain evidence="2 3">175.2</strain>
    </source>
</reference>